<dbReference type="Proteomes" id="UP000053617">
    <property type="component" value="Unassembled WGS sequence"/>
</dbReference>
<evidence type="ECO:0000256" key="1">
    <source>
        <dbReference type="SAM" id="MobiDB-lite"/>
    </source>
</evidence>
<accession>A0A0D2G3R6</accession>
<organism evidence="2 3">
    <name type="scientific">Rhinocladiella mackenziei CBS 650.93</name>
    <dbReference type="NCBI Taxonomy" id="1442369"/>
    <lineage>
        <taxon>Eukaryota</taxon>
        <taxon>Fungi</taxon>
        <taxon>Dikarya</taxon>
        <taxon>Ascomycota</taxon>
        <taxon>Pezizomycotina</taxon>
        <taxon>Eurotiomycetes</taxon>
        <taxon>Chaetothyriomycetidae</taxon>
        <taxon>Chaetothyriales</taxon>
        <taxon>Herpotrichiellaceae</taxon>
        <taxon>Rhinocladiella</taxon>
    </lineage>
</organism>
<dbReference type="Gene3D" id="2.120.10.30">
    <property type="entry name" value="TolB, C-terminal domain"/>
    <property type="match status" value="1"/>
</dbReference>
<sequence length="118" mass="11814">MFDVVRGTNLTMIVNNTALTESTSSAFGRGPGEENTLYVSCGGRPVDNATHLAASVQSLNILSVLNTTDSTASNSSDDNSIGGSDGSDSSDGPESSSGKLLAPTVAGQAALLGLYASV</sequence>
<dbReference type="GeneID" id="25288407"/>
<feature type="region of interest" description="Disordered" evidence="1">
    <location>
        <begin position="68"/>
        <end position="101"/>
    </location>
</feature>
<dbReference type="VEuPathDB" id="FungiDB:Z518_00336"/>
<reference evidence="2 3" key="1">
    <citation type="submission" date="2015-01" db="EMBL/GenBank/DDBJ databases">
        <title>The Genome Sequence of Rhinocladiella mackenzie CBS 650.93.</title>
        <authorList>
            <consortium name="The Broad Institute Genomics Platform"/>
            <person name="Cuomo C."/>
            <person name="de Hoog S."/>
            <person name="Gorbushina A."/>
            <person name="Stielow B."/>
            <person name="Teixiera M."/>
            <person name="Abouelleil A."/>
            <person name="Chapman S.B."/>
            <person name="Priest M."/>
            <person name="Young S.K."/>
            <person name="Wortman J."/>
            <person name="Nusbaum C."/>
            <person name="Birren B."/>
        </authorList>
    </citation>
    <scope>NUCLEOTIDE SEQUENCE [LARGE SCALE GENOMIC DNA]</scope>
    <source>
        <strain evidence="2 3">CBS 650.93</strain>
    </source>
</reference>
<evidence type="ECO:0000313" key="3">
    <source>
        <dbReference type="Proteomes" id="UP000053617"/>
    </source>
</evidence>
<dbReference type="HOGENOM" id="CLU_2074441_0_0_1"/>
<dbReference type="InterPro" id="IPR011042">
    <property type="entry name" value="6-blade_b-propeller_TolB-like"/>
</dbReference>
<feature type="compositionally biased region" description="Low complexity" evidence="1">
    <location>
        <begin position="68"/>
        <end position="98"/>
    </location>
</feature>
<protein>
    <submittedName>
        <fullName evidence="2">Uncharacterized protein</fullName>
    </submittedName>
</protein>
<proteinExistence type="predicted"/>
<dbReference type="AlphaFoldDB" id="A0A0D2G3R6"/>
<keyword evidence="3" id="KW-1185">Reference proteome</keyword>
<dbReference type="EMBL" id="KN847475">
    <property type="protein sequence ID" value="KIX09257.1"/>
    <property type="molecule type" value="Genomic_DNA"/>
</dbReference>
<gene>
    <name evidence="2" type="ORF">Z518_00336</name>
</gene>
<evidence type="ECO:0000313" key="2">
    <source>
        <dbReference type="EMBL" id="KIX09257.1"/>
    </source>
</evidence>
<name>A0A0D2G3R6_9EURO</name>
<dbReference type="RefSeq" id="XP_013276393.1">
    <property type="nucleotide sequence ID" value="XM_013420939.1"/>
</dbReference>